<reference evidence="2" key="2">
    <citation type="submission" date="2021-04" db="EMBL/GenBank/DDBJ databases">
        <authorList>
            <person name="Gilroy R."/>
        </authorList>
    </citation>
    <scope>NUCLEOTIDE SEQUENCE</scope>
    <source>
        <strain evidence="2">5134</strain>
    </source>
</reference>
<proteinExistence type="predicted"/>
<name>A0A9D2CCD5_9BACT</name>
<evidence type="ECO:0000313" key="3">
    <source>
        <dbReference type="Proteomes" id="UP000886844"/>
    </source>
</evidence>
<dbReference type="Proteomes" id="UP000886844">
    <property type="component" value="Unassembled WGS sequence"/>
</dbReference>
<sequence length="363" mass="41377">MIANITTGKSAYGILNYNQLKVDKGKASVLSTRLIFEDPDGKYNVSKMAEEFHNSMPECIRTEKPIVHISLNPDPKDEIDDELLITMAEEYLDGMGWGNQPHIIYKHTDIERVHIHIVTTQVDITGRKINDSHRNRRSVAVTEELEKKYHLHPAKKQKQVTLWQLKPVDYHRGDLKNQIAAVVKPALAMYRFQTMGELRALLALYRIGVEELQGSRAGRPYHGLVYTVLDENGEKAPVTPLKASSLGDDASLKKVETILASSPEKIKSANLHKMILHHVDEALIAAPSEEELCKRLKTHHIDLFLRRNDQNRITGVTFIDHENRCVLNGYRLGKRYSANAFNERFGKTMKKETSTKKILTRKL</sequence>
<dbReference type="InterPro" id="IPR005094">
    <property type="entry name" value="Endonuclease_MobA/VirD2"/>
</dbReference>
<protein>
    <submittedName>
        <fullName evidence="2">Relaxase/mobilization nuclease domain-containing protein</fullName>
    </submittedName>
</protein>
<gene>
    <name evidence="2" type="ORF">H9828_07630</name>
</gene>
<dbReference type="Pfam" id="PF03432">
    <property type="entry name" value="Relaxase"/>
    <property type="match status" value="1"/>
</dbReference>
<accession>A0A9D2CCD5</accession>
<evidence type="ECO:0000313" key="2">
    <source>
        <dbReference type="EMBL" id="HIY69272.1"/>
    </source>
</evidence>
<dbReference type="EMBL" id="DXDA01000062">
    <property type="protein sequence ID" value="HIY69272.1"/>
    <property type="molecule type" value="Genomic_DNA"/>
</dbReference>
<dbReference type="AlphaFoldDB" id="A0A9D2CCD5"/>
<organism evidence="2 3">
    <name type="scientific">Candidatus Alistipes intestinigallinarum</name>
    <dbReference type="NCBI Taxonomy" id="2838440"/>
    <lineage>
        <taxon>Bacteria</taxon>
        <taxon>Pseudomonadati</taxon>
        <taxon>Bacteroidota</taxon>
        <taxon>Bacteroidia</taxon>
        <taxon>Bacteroidales</taxon>
        <taxon>Rikenellaceae</taxon>
        <taxon>Alistipes</taxon>
    </lineage>
</organism>
<comment type="caution">
    <text evidence="2">The sequence shown here is derived from an EMBL/GenBank/DDBJ whole genome shotgun (WGS) entry which is preliminary data.</text>
</comment>
<evidence type="ECO:0000259" key="1">
    <source>
        <dbReference type="Pfam" id="PF03432"/>
    </source>
</evidence>
<reference evidence="2" key="1">
    <citation type="journal article" date="2021" name="PeerJ">
        <title>Extensive microbial diversity within the chicken gut microbiome revealed by metagenomics and culture.</title>
        <authorList>
            <person name="Gilroy R."/>
            <person name="Ravi A."/>
            <person name="Getino M."/>
            <person name="Pursley I."/>
            <person name="Horton D.L."/>
            <person name="Alikhan N.F."/>
            <person name="Baker D."/>
            <person name="Gharbi K."/>
            <person name="Hall N."/>
            <person name="Watson M."/>
            <person name="Adriaenssens E.M."/>
            <person name="Foster-Nyarko E."/>
            <person name="Jarju S."/>
            <person name="Secka A."/>
            <person name="Antonio M."/>
            <person name="Oren A."/>
            <person name="Chaudhuri R.R."/>
            <person name="La Ragione R."/>
            <person name="Hildebrand F."/>
            <person name="Pallen M.J."/>
        </authorList>
    </citation>
    <scope>NUCLEOTIDE SEQUENCE</scope>
    <source>
        <strain evidence="2">5134</strain>
    </source>
</reference>
<feature type="domain" description="MobA/VirD2-like nuclease" evidence="1">
    <location>
        <begin position="43"/>
        <end position="151"/>
    </location>
</feature>
<dbReference type="NCBIfam" id="NF041325">
    <property type="entry name" value="Bacteroid_MobB"/>
    <property type="match status" value="1"/>
</dbReference>